<keyword evidence="1" id="KW-1003">Cell membrane</keyword>
<dbReference type="InterPro" id="IPR026265">
    <property type="entry name" value="LptC"/>
</dbReference>
<sequence>MRSLLSRISPRLWFILILLIAGGVMAWIEQRDRANDTDTSLGSQQEAPDYYAEGATYTRYNDQGEIYQTLASPRITHTPNDDMTHAETPELTWTASGGDVWHGRGDTGQVEGNGEHITLSGHARLRQPDNDWTLSTDTLHYTQQDQHAWSDVTSTFTQENQTTTSNRFDAWIDQDRAVLEGDVKGNYPPSR</sequence>
<dbReference type="GO" id="GO:0005886">
    <property type="term" value="C:plasma membrane"/>
    <property type="evidence" value="ECO:0007669"/>
    <property type="project" value="InterPro"/>
</dbReference>
<dbReference type="PANTHER" id="PTHR37481">
    <property type="entry name" value="LIPOPOLYSACCHARIDE EXPORT SYSTEM PROTEIN LPTC"/>
    <property type="match status" value="1"/>
</dbReference>
<evidence type="ECO:0000256" key="3">
    <source>
        <dbReference type="ARBA" id="ARBA00022692"/>
    </source>
</evidence>
<keyword evidence="4" id="KW-1133">Transmembrane helix</keyword>
<dbReference type="GO" id="GO:0017089">
    <property type="term" value="F:glycolipid transfer activity"/>
    <property type="evidence" value="ECO:0007669"/>
    <property type="project" value="TreeGrafter"/>
</dbReference>
<dbReference type="RefSeq" id="WP_250937672.1">
    <property type="nucleotide sequence ID" value="NZ_JAMLJK010000001.1"/>
</dbReference>
<dbReference type="NCBIfam" id="TIGR04409">
    <property type="entry name" value="LptC_YrbK"/>
    <property type="match status" value="1"/>
</dbReference>
<dbReference type="Proteomes" id="UP001165678">
    <property type="component" value="Unassembled WGS sequence"/>
</dbReference>
<proteinExistence type="predicted"/>
<dbReference type="InterPro" id="IPR010664">
    <property type="entry name" value="LipoPS_assembly_LptC-rel"/>
</dbReference>
<evidence type="ECO:0000313" key="6">
    <source>
        <dbReference type="EMBL" id="MCX2523784.1"/>
    </source>
</evidence>
<evidence type="ECO:0000313" key="7">
    <source>
        <dbReference type="Proteomes" id="UP001165678"/>
    </source>
</evidence>
<reference evidence="6" key="1">
    <citation type="submission" date="2022-11" db="EMBL/GenBank/DDBJ databases">
        <title>Larsenimonas rhizosphaerae sp. nov., isolated from a tidal mudflat.</title>
        <authorList>
            <person name="Lee S.D."/>
            <person name="Kim I.S."/>
        </authorList>
    </citation>
    <scope>NUCLEOTIDE SEQUENCE</scope>
    <source>
        <strain evidence="6">GH2-1</strain>
    </source>
</reference>
<keyword evidence="3" id="KW-0812">Transmembrane</keyword>
<evidence type="ECO:0000256" key="5">
    <source>
        <dbReference type="ARBA" id="ARBA00023136"/>
    </source>
</evidence>
<protein>
    <submittedName>
        <fullName evidence="6">LPS export ABC transporter periplasmic protein LptC</fullName>
    </submittedName>
</protein>
<keyword evidence="2" id="KW-0997">Cell inner membrane</keyword>
<keyword evidence="7" id="KW-1185">Reference proteome</keyword>
<dbReference type="GO" id="GO:0030288">
    <property type="term" value="C:outer membrane-bounded periplasmic space"/>
    <property type="evidence" value="ECO:0007669"/>
    <property type="project" value="TreeGrafter"/>
</dbReference>
<evidence type="ECO:0000256" key="4">
    <source>
        <dbReference type="ARBA" id="ARBA00022989"/>
    </source>
</evidence>
<evidence type="ECO:0000256" key="2">
    <source>
        <dbReference type="ARBA" id="ARBA00022519"/>
    </source>
</evidence>
<organism evidence="6 7">
    <name type="scientific">Larsenimonas rhizosphaerae</name>
    <dbReference type="NCBI Taxonomy" id="2944682"/>
    <lineage>
        <taxon>Bacteria</taxon>
        <taxon>Pseudomonadati</taxon>
        <taxon>Pseudomonadota</taxon>
        <taxon>Gammaproteobacteria</taxon>
        <taxon>Oceanospirillales</taxon>
        <taxon>Halomonadaceae</taxon>
        <taxon>Larsenimonas</taxon>
    </lineage>
</organism>
<dbReference type="GO" id="GO:0015221">
    <property type="term" value="F:lipopolysaccharide transmembrane transporter activity"/>
    <property type="evidence" value="ECO:0007669"/>
    <property type="project" value="InterPro"/>
</dbReference>
<dbReference type="InterPro" id="IPR052363">
    <property type="entry name" value="LPS_export_LptC"/>
</dbReference>
<dbReference type="PANTHER" id="PTHR37481:SF1">
    <property type="entry name" value="LIPOPOLYSACCHARIDE EXPORT SYSTEM PROTEIN LPTC"/>
    <property type="match status" value="1"/>
</dbReference>
<evidence type="ECO:0000256" key="1">
    <source>
        <dbReference type="ARBA" id="ARBA00022475"/>
    </source>
</evidence>
<name>A0AA41ZGL7_9GAMM</name>
<dbReference type="Pfam" id="PF06835">
    <property type="entry name" value="LptC"/>
    <property type="match status" value="1"/>
</dbReference>
<dbReference type="EMBL" id="JAPIVE010000001">
    <property type="protein sequence ID" value="MCX2523784.1"/>
    <property type="molecule type" value="Genomic_DNA"/>
</dbReference>
<keyword evidence="5" id="KW-0472">Membrane</keyword>
<dbReference type="AlphaFoldDB" id="A0AA41ZGL7"/>
<accession>A0AA41ZGL7</accession>
<comment type="caution">
    <text evidence="6">The sequence shown here is derived from an EMBL/GenBank/DDBJ whole genome shotgun (WGS) entry which is preliminary data.</text>
</comment>
<dbReference type="Gene3D" id="2.60.450.10">
    <property type="entry name" value="Lipopolysaccharide (LPS) transport protein A like domain"/>
    <property type="match status" value="1"/>
</dbReference>
<gene>
    <name evidence="6" type="primary">lptC</name>
    <name evidence="6" type="ORF">OQ287_05990</name>
</gene>